<proteinExistence type="predicted"/>
<feature type="compositionally biased region" description="Low complexity" evidence="1">
    <location>
        <begin position="351"/>
        <end position="360"/>
    </location>
</feature>
<dbReference type="AlphaFoldDB" id="A0A8T0V483"/>
<dbReference type="EMBL" id="CM029041">
    <property type="protein sequence ID" value="KAG2628296.1"/>
    <property type="molecule type" value="Genomic_DNA"/>
</dbReference>
<evidence type="ECO:0000313" key="2">
    <source>
        <dbReference type="EMBL" id="KAG2628296.1"/>
    </source>
</evidence>
<evidence type="ECO:0000313" key="3">
    <source>
        <dbReference type="Proteomes" id="UP000823388"/>
    </source>
</evidence>
<accession>A0A8T0V483</accession>
<reference evidence="2" key="1">
    <citation type="submission" date="2020-05" db="EMBL/GenBank/DDBJ databases">
        <title>WGS assembly of Panicum virgatum.</title>
        <authorList>
            <person name="Lovell J.T."/>
            <person name="Jenkins J."/>
            <person name="Shu S."/>
            <person name="Juenger T.E."/>
            <person name="Schmutz J."/>
        </authorList>
    </citation>
    <scope>NUCLEOTIDE SEQUENCE</scope>
    <source>
        <strain evidence="2">AP13</strain>
    </source>
</reference>
<feature type="compositionally biased region" description="Basic residues" evidence="1">
    <location>
        <begin position="338"/>
        <end position="350"/>
    </location>
</feature>
<sequence length="403" mass="46572">MRKSRAPIVHCKYVDWKYYENMKDPFFNEAMEKCKEMGLYDIMGFRFDWNEEILAQFHSSLYYDENEIAFYWTTEGAKYGVDYMTFSRLLGLGTEDEKRDPIYVEEQLKSYQVPTLFYNPICAQEGKANHLLPVYYAVNQFFRATIDAKDGDPVALRYYAVNLLARTLPSGRPFCIMDFIWNELRRTMIEAKKSLPAAPYIMYMIERVTKVTFPKTVKHAPLHLRARSGDAPPPPPAPAGATRNPRHDPTPSSVCASSSSRHRHHDSFVKRALRSLFGMCRNIANDVHENTRSINEIRGHLGLPLDPHRELPDFDDSFAEWDAADEASIAATHAPLPRARRQPRSPRRRASSSSCRAPPSGQEIFDEEEETEEDEPIGYREHPTPMKMRIPPRMPLKMKMMSR</sequence>
<gene>
    <name evidence="2" type="ORF">PVAP13_3KG378754</name>
</gene>
<feature type="compositionally biased region" description="Acidic residues" evidence="1">
    <location>
        <begin position="364"/>
        <end position="376"/>
    </location>
</feature>
<evidence type="ECO:0000256" key="1">
    <source>
        <dbReference type="SAM" id="MobiDB-lite"/>
    </source>
</evidence>
<comment type="caution">
    <text evidence="2">The sequence shown here is derived from an EMBL/GenBank/DDBJ whole genome shotgun (WGS) entry which is preliminary data.</text>
</comment>
<dbReference type="Proteomes" id="UP000823388">
    <property type="component" value="Chromosome 3K"/>
</dbReference>
<feature type="region of interest" description="Disordered" evidence="1">
    <location>
        <begin position="329"/>
        <end position="403"/>
    </location>
</feature>
<name>A0A8T0V483_PANVG</name>
<keyword evidence="3" id="KW-1185">Reference proteome</keyword>
<protein>
    <submittedName>
        <fullName evidence="2">Uncharacterized protein</fullName>
    </submittedName>
</protein>
<organism evidence="2 3">
    <name type="scientific">Panicum virgatum</name>
    <name type="common">Blackwell switchgrass</name>
    <dbReference type="NCBI Taxonomy" id="38727"/>
    <lineage>
        <taxon>Eukaryota</taxon>
        <taxon>Viridiplantae</taxon>
        <taxon>Streptophyta</taxon>
        <taxon>Embryophyta</taxon>
        <taxon>Tracheophyta</taxon>
        <taxon>Spermatophyta</taxon>
        <taxon>Magnoliopsida</taxon>
        <taxon>Liliopsida</taxon>
        <taxon>Poales</taxon>
        <taxon>Poaceae</taxon>
        <taxon>PACMAD clade</taxon>
        <taxon>Panicoideae</taxon>
        <taxon>Panicodae</taxon>
        <taxon>Paniceae</taxon>
        <taxon>Panicinae</taxon>
        <taxon>Panicum</taxon>
        <taxon>Panicum sect. Hiantes</taxon>
    </lineage>
</organism>
<feature type="region of interest" description="Disordered" evidence="1">
    <location>
        <begin position="224"/>
        <end position="263"/>
    </location>
</feature>